<feature type="domain" description="Pirin N-terminal" evidence="4">
    <location>
        <begin position="12"/>
        <end position="121"/>
    </location>
</feature>
<dbReference type="CDD" id="cd02910">
    <property type="entry name" value="cupin_Yhhw_N"/>
    <property type="match status" value="1"/>
</dbReference>
<dbReference type="InterPro" id="IPR041602">
    <property type="entry name" value="Quercetinase_C"/>
</dbReference>
<evidence type="ECO:0000259" key="4">
    <source>
        <dbReference type="Pfam" id="PF02678"/>
    </source>
</evidence>
<evidence type="ECO:0000259" key="5">
    <source>
        <dbReference type="Pfam" id="PF17954"/>
    </source>
</evidence>
<name>A0A7D4UF47_9SPHI</name>
<keyword evidence="2" id="KW-0479">Metal-binding</keyword>
<feature type="domain" description="Quercetin 2,3-dioxygenase C-terminal cupin" evidence="5">
    <location>
        <begin position="149"/>
        <end position="234"/>
    </location>
</feature>
<proteinExistence type="inferred from homology"/>
<protein>
    <submittedName>
        <fullName evidence="6">Pirin family protein</fullName>
    </submittedName>
</protein>
<dbReference type="Pfam" id="PF02678">
    <property type="entry name" value="Pirin"/>
    <property type="match status" value="1"/>
</dbReference>
<dbReference type="Proteomes" id="UP000505355">
    <property type="component" value="Chromosome"/>
</dbReference>
<dbReference type="PANTHER" id="PTHR43212">
    <property type="entry name" value="QUERCETIN 2,3-DIOXYGENASE"/>
    <property type="match status" value="1"/>
</dbReference>
<feature type="binding site" evidence="2">
    <location>
        <position position="103"/>
    </location>
    <ligand>
        <name>Fe cation</name>
        <dbReference type="ChEBI" id="CHEBI:24875"/>
    </ligand>
</feature>
<dbReference type="InterPro" id="IPR014710">
    <property type="entry name" value="RmlC-like_jellyroll"/>
</dbReference>
<comment type="similarity">
    <text evidence="1 3">Belongs to the pirin family.</text>
</comment>
<feature type="binding site" evidence="2">
    <location>
        <position position="59"/>
    </location>
    <ligand>
        <name>Fe cation</name>
        <dbReference type="ChEBI" id="CHEBI:24875"/>
    </ligand>
</feature>
<keyword evidence="2" id="KW-0408">Iron</keyword>
<dbReference type="RefSeq" id="WP_173417049.1">
    <property type="nucleotide sequence ID" value="NZ_CP054139.1"/>
</dbReference>
<dbReference type="PIRSF" id="PIRSF006232">
    <property type="entry name" value="Pirin"/>
    <property type="match status" value="1"/>
</dbReference>
<evidence type="ECO:0000313" key="7">
    <source>
        <dbReference type="Proteomes" id="UP000505355"/>
    </source>
</evidence>
<dbReference type="EMBL" id="CP054139">
    <property type="protein sequence ID" value="QKJ32399.1"/>
    <property type="molecule type" value="Genomic_DNA"/>
</dbReference>
<feature type="binding site" evidence="2">
    <location>
        <position position="105"/>
    </location>
    <ligand>
        <name>Fe cation</name>
        <dbReference type="ChEBI" id="CHEBI:24875"/>
    </ligand>
</feature>
<accession>A0A7D4UF47</accession>
<evidence type="ECO:0000256" key="2">
    <source>
        <dbReference type="PIRSR" id="PIRSR006232-1"/>
    </source>
</evidence>
<dbReference type="InterPro" id="IPR011051">
    <property type="entry name" value="RmlC_Cupin_sf"/>
</dbReference>
<evidence type="ECO:0000256" key="1">
    <source>
        <dbReference type="ARBA" id="ARBA00008416"/>
    </source>
</evidence>
<evidence type="ECO:0000256" key="3">
    <source>
        <dbReference type="RuleBase" id="RU003457"/>
    </source>
</evidence>
<dbReference type="GO" id="GO:0046872">
    <property type="term" value="F:metal ion binding"/>
    <property type="evidence" value="ECO:0007669"/>
    <property type="project" value="UniProtKB-KW"/>
</dbReference>
<dbReference type="InterPro" id="IPR003829">
    <property type="entry name" value="Pirin_N_dom"/>
</dbReference>
<dbReference type="KEGG" id="mmab:HQ865_22425"/>
<keyword evidence="7" id="KW-1185">Reference proteome</keyword>
<organism evidence="6 7">
    <name type="scientific">Mucilaginibacter mali</name>
    <dbReference type="NCBI Taxonomy" id="2740462"/>
    <lineage>
        <taxon>Bacteria</taxon>
        <taxon>Pseudomonadati</taxon>
        <taxon>Bacteroidota</taxon>
        <taxon>Sphingobacteriia</taxon>
        <taxon>Sphingobacteriales</taxon>
        <taxon>Sphingobacteriaceae</taxon>
        <taxon>Mucilaginibacter</taxon>
    </lineage>
</organism>
<evidence type="ECO:0000313" key="6">
    <source>
        <dbReference type="EMBL" id="QKJ32399.1"/>
    </source>
</evidence>
<dbReference type="AlphaFoldDB" id="A0A7D4UF47"/>
<feature type="binding site" evidence="2">
    <location>
        <position position="61"/>
    </location>
    <ligand>
        <name>Fe cation</name>
        <dbReference type="ChEBI" id="CHEBI:24875"/>
    </ligand>
</feature>
<dbReference type="Pfam" id="PF17954">
    <property type="entry name" value="Pirin_C_2"/>
    <property type="match status" value="1"/>
</dbReference>
<dbReference type="SUPFAM" id="SSF51182">
    <property type="entry name" value="RmlC-like cupins"/>
    <property type="match status" value="1"/>
</dbReference>
<dbReference type="InterPro" id="IPR012093">
    <property type="entry name" value="Pirin"/>
</dbReference>
<sequence length="240" mass="27165">MANTVLHKANTRGFADHGWLKSHQTFSFAGYYDPHRIHFGALRVLNDDVVLGGGGFGKHPHDNMEIISIPLEGDLEHKDSMGNTAVIKHGDIQVMSAGTGIYHSEYNKDAAEAVKFLQIWVFPNKRNVDPRYDQVTLDPADRHNKLQQILSPDKDDAGVWIYQNAWFHMGNFDKGVSSEYNLKAEGNGVYIFVLKGDVKVNDQLLNTRDGYGIWDTEKFTITAETDAEFLLMEVPMEFKY</sequence>
<reference evidence="6 7" key="1">
    <citation type="submission" date="2020-05" db="EMBL/GenBank/DDBJ databases">
        <title>Mucilaginibacter mali sp. nov.</title>
        <authorList>
            <person name="Kim H.S."/>
            <person name="Lee K.C."/>
            <person name="Suh M.K."/>
            <person name="Kim J.-S."/>
            <person name="Han K.-I."/>
            <person name="Eom M.K."/>
            <person name="Shin Y.K."/>
            <person name="Lee J.-S."/>
        </authorList>
    </citation>
    <scope>NUCLEOTIDE SEQUENCE [LARGE SCALE GENOMIC DNA]</scope>
    <source>
        <strain evidence="6 7">G2-14</strain>
    </source>
</reference>
<comment type="cofactor">
    <cofactor evidence="2">
        <name>Fe cation</name>
        <dbReference type="ChEBI" id="CHEBI:24875"/>
    </cofactor>
    <text evidence="2">Binds 1 Fe cation per subunit.</text>
</comment>
<gene>
    <name evidence="6" type="ORF">HQ865_22425</name>
</gene>
<dbReference type="PANTHER" id="PTHR43212:SF3">
    <property type="entry name" value="QUERCETIN 2,3-DIOXYGENASE"/>
    <property type="match status" value="1"/>
</dbReference>
<dbReference type="Gene3D" id="2.60.120.10">
    <property type="entry name" value="Jelly Rolls"/>
    <property type="match status" value="2"/>
</dbReference>